<sequence>MGGDRMTGARHVTWRKSSHSGQHSDCVEVRLAPSVGVRDTKDRDSGYLDVAPAAWVAFTRETAR</sequence>
<feature type="region of interest" description="Disordered" evidence="1">
    <location>
        <begin position="1"/>
        <end position="26"/>
    </location>
</feature>
<dbReference type="InterPro" id="IPR007278">
    <property type="entry name" value="DUF397"/>
</dbReference>
<organism evidence="3 4">
    <name type="scientific">Amycolatopsis minnesotensis</name>
    <dbReference type="NCBI Taxonomy" id="337894"/>
    <lineage>
        <taxon>Bacteria</taxon>
        <taxon>Bacillati</taxon>
        <taxon>Actinomycetota</taxon>
        <taxon>Actinomycetes</taxon>
        <taxon>Pseudonocardiales</taxon>
        <taxon>Pseudonocardiaceae</taxon>
        <taxon>Amycolatopsis</taxon>
    </lineage>
</organism>
<evidence type="ECO:0000313" key="4">
    <source>
        <dbReference type="Proteomes" id="UP001501116"/>
    </source>
</evidence>
<evidence type="ECO:0000313" key="3">
    <source>
        <dbReference type="EMBL" id="GAA1967914.1"/>
    </source>
</evidence>
<evidence type="ECO:0000256" key="1">
    <source>
        <dbReference type="SAM" id="MobiDB-lite"/>
    </source>
</evidence>
<accession>A0ABN2REI0</accession>
<reference evidence="3 4" key="1">
    <citation type="journal article" date="2019" name="Int. J. Syst. Evol. Microbiol.">
        <title>The Global Catalogue of Microorganisms (GCM) 10K type strain sequencing project: providing services to taxonomists for standard genome sequencing and annotation.</title>
        <authorList>
            <consortium name="The Broad Institute Genomics Platform"/>
            <consortium name="The Broad Institute Genome Sequencing Center for Infectious Disease"/>
            <person name="Wu L."/>
            <person name="Ma J."/>
        </authorList>
    </citation>
    <scope>NUCLEOTIDE SEQUENCE [LARGE SCALE GENOMIC DNA]</scope>
    <source>
        <strain evidence="3 4">JCM 14545</strain>
    </source>
</reference>
<comment type="caution">
    <text evidence="3">The sequence shown here is derived from an EMBL/GenBank/DDBJ whole genome shotgun (WGS) entry which is preliminary data.</text>
</comment>
<dbReference type="Pfam" id="PF04149">
    <property type="entry name" value="DUF397"/>
    <property type="match status" value="1"/>
</dbReference>
<dbReference type="Proteomes" id="UP001501116">
    <property type="component" value="Unassembled WGS sequence"/>
</dbReference>
<evidence type="ECO:0000259" key="2">
    <source>
        <dbReference type="Pfam" id="PF04149"/>
    </source>
</evidence>
<dbReference type="EMBL" id="BAAANN010000018">
    <property type="protein sequence ID" value="GAA1967914.1"/>
    <property type="molecule type" value="Genomic_DNA"/>
</dbReference>
<protein>
    <recommendedName>
        <fullName evidence="2">DUF397 domain-containing protein</fullName>
    </recommendedName>
</protein>
<gene>
    <name evidence="3" type="ORF">GCM10009754_45890</name>
</gene>
<name>A0ABN2REI0_9PSEU</name>
<proteinExistence type="predicted"/>
<keyword evidence="4" id="KW-1185">Reference proteome</keyword>
<feature type="domain" description="DUF397" evidence="2">
    <location>
        <begin position="13"/>
        <end position="61"/>
    </location>
</feature>